<dbReference type="Proteomes" id="UP000001996">
    <property type="component" value="Unassembled WGS sequence"/>
</dbReference>
<keyword evidence="1" id="KW-0812">Transmembrane</keyword>
<name>A5DVF4_LODEL</name>
<feature type="transmembrane region" description="Helical" evidence="1">
    <location>
        <begin position="44"/>
        <end position="63"/>
    </location>
</feature>
<sequence>MVKIMIPKKKKLVHLTKCVWLLKSRIYLKKRRFLFQEKKTDCHIYVIINLTTNLCICCIWKILKQLVSRIMFLKLSERNHLNKLLPEDLTDAITSLIFKQMKKTTVRVKSTIAWNKILIPGLDHHHHIGPNLEQPNAIHQVWGLFHLQNYLLRH</sequence>
<keyword evidence="3" id="KW-1185">Reference proteome</keyword>
<dbReference type="InParanoid" id="A5DVF4"/>
<evidence type="ECO:0000313" key="2">
    <source>
        <dbReference type="EMBL" id="EDK43162.1"/>
    </source>
</evidence>
<reference evidence="2 3" key="1">
    <citation type="journal article" date="2009" name="Nature">
        <title>Evolution of pathogenicity and sexual reproduction in eight Candida genomes.</title>
        <authorList>
            <person name="Butler G."/>
            <person name="Rasmussen M.D."/>
            <person name="Lin M.F."/>
            <person name="Santos M.A."/>
            <person name="Sakthikumar S."/>
            <person name="Munro C.A."/>
            <person name="Rheinbay E."/>
            <person name="Grabherr M."/>
            <person name="Forche A."/>
            <person name="Reedy J.L."/>
            <person name="Agrafioti I."/>
            <person name="Arnaud M.B."/>
            <person name="Bates S."/>
            <person name="Brown A.J."/>
            <person name="Brunke S."/>
            <person name="Costanzo M.C."/>
            <person name="Fitzpatrick D.A."/>
            <person name="de Groot P.W."/>
            <person name="Harris D."/>
            <person name="Hoyer L.L."/>
            <person name="Hube B."/>
            <person name="Klis F.M."/>
            <person name="Kodira C."/>
            <person name="Lennard N."/>
            <person name="Logue M.E."/>
            <person name="Martin R."/>
            <person name="Neiman A.M."/>
            <person name="Nikolaou E."/>
            <person name="Quail M.A."/>
            <person name="Quinn J."/>
            <person name="Santos M.C."/>
            <person name="Schmitzberger F.F."/>
            <person name="Sherlock G."/>
            <person name="Shah P."/>
            <person name="Silverstein K.A."/>
            <person name="Skrzypek M.S."/>
            <person name="Soll D."/>
            <person name="Staggs R."/>
            <person name="Stansfield I."/>
            <person name="Stumpf M.P."/>
            <person name="Sudbery P.E."/>
            <person name="Srikantha T."/>
            <person name="Zeng Q."/>
            <person name="Berman J."/>
            <person name="Berriman M."/>
            <person name="Heitman J."/>
            <person name="Gow N.A."/>
            <person name="Lorenz M.C."/>
            <person name="Birren B.W."/>
            <person name="Kellis M."/>
            <person name="Cuomo C.A."/>
        </authorList>
    </citation>
    <scope>NUCLEOTIDE SEQUENCE [LARGE SCALE GENOMIC DNA]</scope>
    <source>
        <strain evidence="3">ATCC 11503 / BCRC 21390 / CBS 2605 / JCM 1781 / NBRC 1676 / NRRL YB-4239</strain>
    </source>
</reference>
<dbReference type="EMBL" id="CH981525">
    <property type="protein sequence ID" value="EDK43162.1"/>
    <property type="molecule type" value="Genomic_DNA"/>
</dbReference>
<keyword evidence="1" id="KW-0472">Membrane</keyword>
<accession>A5DVF4</accession>
<organism evidence="2 3">
    <name type="scientific">Lodderomyces elongisporus (strain ATCC 11503 / CBS 2605 / JCM 1781 / NBRC 1676 / NRRL YB-4239)</name>
    <name type="common">Yeast</name>
    <name type="synonym">Saccharomyces elongisporus</name>
    <dbReference type="NCBI Taxonomy" id="379508"/>
    <lineage>
        <taxon>Eukaryota</taxon>
        <taxon>Fungi</taxon>
        <taxon>Dikarya</taxon>
        <taxon>Ascomycota</taxon>
        <taxon>Saccharomycotina</taxon>
        <taxon>Pichiomycetes</taxon>
        <taxon>Debaryomycetaceae</taxon>
        <taxon>Candida/Lodderomyces clade</taxon>
        <taxon>Lodderomyces</taxon>
    </lineage>
</organism>
<evidence type="ECO:0000313" key="3">
    <source>
        <dbReference type="Proteomes" id="UP000001996"/>
    </source>
</evidence>
<dbReference type="VEuPathDB" id="FungiDB:LELG_01340"/>
<protein>
    <submittedName>
        <fullName evidence="2">Uncharacterized protein</fullName>
    </submittedName>
</protein>
<evidence type="ECO:0000256" key="1">
    <source>
        <dbReference type="SAM" id="Phobius"/>
    </source>
</evidence>
<keyword evidence="1" id="KW-1133">Transmembrane helix</keyword>
<dbReference type="HOGENOM" id="CLU_1704547_0_0_1"/>
<gene>
    <name evidence="2" type="ORF">LELG_01340</name>
</gene>
<proteinExistence type="predicted"/>
<dbReference type="AlphaFoldDB" id="A5DVF4"/>